<dbReference type="Proteomes" id="UP001597474">
    <property type="component" value="Unassembled WGS sequence"/>
</dbReference>
<organism evidence="1 2">
    <name type="scientific">Sulfitobacter aestuarii</name>
    <dbReference type="NCBI Taxonomy" id="2161676"/>
    <lineage>
        <taxon>Bacteria</taxon>
        <taxon>Pseudomonadati</taxon>
        <taxon>Pseudomonadota</taxon>
        <taxon>Alphaproteobacteria</taxon>
        <taxon>Rhodobacterales</taxon>
        <taxon>Roseobacteraceae</taxon>
        <taxon>Sulfitobacter</taxon>
    </lineage>
</organism>
<comment type="caution">
    <text evidence="1">The sequence shown here is derived from an EMBL/GenBank/DDBJ whole genome shotgun (WGS) entry which is preliminary data.</text>
</comment>
<evidence type="ECO:0000313" key="1">
    <source>
        <dbReference type="EMBL" id="MFD2741602.1"/>
    </source>
</evidence>
<name>A0ABW5U711_9RHOB</name>
<dbReference type="RefSeq" id="WP_386376026.1">
    <property type="nucleotide sequence ID" value="NZ_JBHUMP010000032.1"/>
</dbReference>
<evidence type="ECO:0000313" key="2">
    <source>
        <dbReference type="Proteomes" id="UP001597474"/>
    </source>
</evidence>
<accession>A0ABW5U711</accession>
<reference evidence="2" key="1">
    <citation type="journal article" date="2019" name="Int. J. Syst. Evol. Microbiol.">
        <title>The Global Catalogue of Microorganisms (GCM) 10K type strain sequencing project: providing services to taxonomists for standard genome sequencing and annotation.</title>
        <authorList>
            <consortium name="The Broad Institute Genomics Platform"/>
            <consortium name="The Broad Institute Genome Sequencing Center for Infectious Disease"/>
            <person name="Wu L."/>
            <person name="Ma J."/>
        </authorList>
    </citation>
    <scope>NUCLEOTIDE SEQUENCE [LARGE SCALE GENOMIC DNA]</scope>
    <source>
        <strain evidence="2">TISTR 2562</strain>
    </source>
</reference>
<sequence length="80" mass="9367">MSELEKYRGRDLMLLISPELLNDTELEQRLSRCTEIAWKDGQNGRICEWITRQDAEALLCAGWEVLDEWNEEARFSGTYA</sequence>
<proteinExistence type="predicted"/>
<gene>
    <name evidence="1" type="ORF">ACFSUD_18720</name>
</gene>
<protein>
    <submittedName>
        <fullName evidence="1">Uncharacterized protein</fullName>
    </submittedName>
</protein>
<keyword evidence="2" id="KW-1185">Reference proteome</keyword>
<dbReference type="EMBL" id="JBHUMP010000032">
    <property type="protein sequence ID" value="MFD2741602.1"/>
    <property type="molecule type" value="Genomic_DNA"/>
</dbReference>